<dbReference type="PANTHER" id="PTHR43085">
    <property type="entry name" value="HEXOKINASE FAMILY MEMBER"/>
    <property type="match status" value="1"/>
</dbReference>
<keyword evidence="6" id="KW-1185">Reference proteome</keyword>
<dbReference type="GO" id="GO:0016301">
    <property type="term" value="F:kinase activity"/>
    <property type="evidence" value="ECO:0007669"/>
    <property type="project" value="UniProtKB-KW"/>
</dbReference>
<evidence type="ECO:0000256" key="2">
    <source>
        <dbReference type="ARBA" id="ARBA00022679"/>
    </source>
</evidence>
<dbReference type="Gene3D" id="3.40.1190.20">
    <property type="match status" value="1"/>
</dbReference>
<feature type="domain" description="Carbohydrate kinase PfkB" evidence="4">
    <location>
        <begin position="18"/>
        <end position="281"/>
    </location>
</feature>
<dbReference type="Proteomes" id="UP000290407">
    <property type="component" value="Unassembled WGS sequence"/>
</dbReference>
<dbReference type="InterPro" id="IPR011611">
    <property type="entry name" value="PfkB_dom"/>
</dbReference>
<sequence length="297" mass="32257">MTPTILCFGETLWDVLPTGKQAGGAPMNVAVHCRHIGLDARLISRLGSDALGNELLDFLQEKGVDLSLIQRGKTHLTGVVKADVSNRNEVTYQIVQPVAWDYIQYDDELARLVAASDAFVFGSLAARLPVSRETLYRLLDHARLAVFDVNLRAPHYTAETVGYLLERTHIAKMNHHELADLAGWFTPGLTDEAAMRALTDQFGLSILCVTRGENGAALLVNGQFYEHNGYPVEVVDTIGSGDAFLASLLRAYLAQTAPETWLPVACAAGSLVATCRGATPDLSLAALHQFMHQTTTV</sequence>
<dbReference type="EMBL" id="SBLB01000009">
    <property type="protein sequence ID" value="RYC67121.1"/>
    <property type="molecule type" value="Genomic_DNA"/>
</dbReference>
<accession>A0A4Q2UI18</accession>
<dbReference type="InterPro" id="IPR029056">
    <property type="entry name" value="Ribokinase-like"/>
</dbReference>
<dbReference type="Pfam" id="PF00294">
    <property type="entry name" value="PfkB"/>
    <property type="match status" value="1"/>
</dbReference>
<proteinExistence type="inferred from homology"/>
<keyword evidence="2" id="KW-0808">Transferase</keyword>
<evidence type="ECO:0000256" key="1">
    <source>
        <dbReference type="ARBA" id="ARBA00010688"/>
    </source>
</evidence>
<organism evidence="5 6">
    <name type="scientific">Spirosoma sordidisoli</name>
    <dbReference type="NCBI Taxonomy" id="2502893"/>
    <lineage>
        <taxon>Bacteria</taxon>
        <taxon>Pseudomonadati</taxon>
        <taxon>Bacteroidota</taxon>
        <taxon>Cytophagia</taxon>
        <taxon>Cytophagales</taxon>
        <taxon>Cytophagaceae</taxon>
        <taxon>Spirosoma</taxon>
    </lineage>
</organism>
<dbReference type="InterPro" id="IPR050306">
    <property type="entry name" value="PfkB_Carbo_kinase"/>
</dbReference>
<evidence type="ECO:0000313" key="5">
    <source>
        <dbReference type="EMBL" id="RYC67121.1"/>
    </source>
</evidence>
<dbReference type="InterPro" id="IPR002173">
    <property type="entry name" value="Carboh/pur_kinase_PfkB_CS"/>
</dbReference>
<evidence type="ECO:0000256" key="3">
    <source>
        <dbReference type="ARBA" id="ARBA00022777"/>
    </source>
</evidence>
<reference evidence="5 6" key="1">
    <citation type="submission" date="2019-01" db="EMBL/GenBank/DDBJ databases">
        <title>Spirosoma flava sp. nov., a propanil-degrading bacterium isolated from herbicide-contaminated soil.</title>
        <authorList>
            <person name="Zhang L."/>
            <person name="Jiang J.-D."/>
        </authorList>
    </citation>
    <scope>NUCLEOTIDE SEQUENCE [LARGE SCALE GENOMIC DNA]</scope>
    <source>
        <strain evidence="5 6">TY50</strain>
    </source>
</reference>
<dbReference type="CDD" id="cd01167">
    <property type="entry name" value="bac_FRK"/>
    <property type="match status" value="1"/>
</dbReference>
<name>A0A4Q2UI18_9BACT</name>
<dbReference type="AlphaFoldDB" id="A0A4Q2UI18"/>
<comment type="similarity">
    <text evidence="1">Belongs to the carbohydrate kinase PfkB family.</text>
</comment>
<gene>
    <name evidence="5" type="ORF">EQG79_25920</name>
</gene>
<dbReference type="PROSITE" id="PS00583">
    <property type="entry name" value="PFKB_KINASES_1"/>
    <property type="match status" value="1"/>
</dbReference>
<evidence type="ECO:0000259" key="4">
    <source>
        <dbReference type="Pfam" id="PF00294"/>
    </source>
</evidence>
<dbReference type="PANTHER" id="PTHR43085:SF57">
    <property type="entry name" value="CARBOHYDRATE KINASE PFKB DOMAIN-CONTAINING PROTEIN"/>
    <property type="match status" value="1"/>
</dbReference>
<keyword evidence="3 5" id="KW-0418">Kinase</keyword>
<comment type="caution">
    <text evidence="5">The sequence shown here is derived from an EMBL/GenBank/DDBJ whole genome shotgun (WGS) entry which is preliminary data.</text>
</comment>
<dbReference type="SUPFAM" id="SSF53613">
    <property type="entry name" value="Ribokinase-like"/>
    <property type="match status" value="1"/>
</dbReference>
<evidence type="ECO:0000313" key="6">
    <source>
        <dbReference type="Proteomes" id="UP000290407"/>
    </source>
</evidence>
<protein>
    <submittedName>
        <fullName evidence="5">Carbohydrate kinase</fullName>
    </submittedName>
</protein>
<dbReference type="RefSeq" id="WP_129605546.1">
    <property type="nucleotide sequence ID" value="NZ_SBLB01000009.1"/>
</dbReference>